<dbReference type="InterPro" id="IPR014349">
    <property type="entry name" value="Rieske_Fe-S_prot"/>
</dbReference>
<accession>E8X2H9</accession>
<keyword evidence="7" id="KW-0812">Transmembrane</keyword>
<dbReference type="Proteomes" id="UP000000343">
    <property type="component" value="Chromosome"/>
</dbReference>
<keyword evidence="3" id="KW-0408">Iron</keyword>
<gene>
    <name evidence="9" type="ordered locus">AciX9_2159</name>
</gene>
<evidence type="ECO:0000256" key="6">
    <source>
        <dbReference type="SAM" id="MobiDB-lite"/>
    </source>
</evidence>
<keyword evidence="5" id="KW-1015">Disulfide bond</keyword>
<dbReference type="Pfam" id="PF00355">
    <property type="entry name" value="Rieske"/>
    <property type="match status" value="1"/>
</dbReference>
<dbReference type="InterPro" id="IPR036922">
    <property type="entry name" value="Rieske_2Fe-2S_sf"/>
</dbReference>
<evidence type="ECO:0000313" key="10">
    <source>
        <dbReference type="Proteomes" id="UP000000343"/>
    </source>
</evidence>
<dbReference type="PANTHER" id="PTHR10134">
    <property type="entry name" value="CYTOCHROME B-C1 COMPLEX SUBUNIT RIESKE, MITOCHONDRIAL"/>
    <property type="match status" value="1"/>
</dbReference>
<proteinExistence type="predicted"/>
<dbReference type="KEGG" id="acm:AciX9_2159"/>
<keyword evidence="1" id="KW-0001">2Fe-2S</keyword>
<reference evidence="10" key="1">
    <citation type="submission" date="2011-01" db="EMBL/GenBank/DDBJ databases">
        <title>Complete sequence of chromosome of Acidobacterium sp. MP5ACTX9.</title>
        <authorList>
            <consortium name="US DOE Joint Genome Institute"/>
            <person name="Lucas S."/>
            <person name="Copeland A."/>
            <person name="Lapidus A."/>
            <person name="Cheng J.-F."/>
            <person name="Goodwin L."/>
            <person name="Pitluck S."/>
            <person name="Teshima H."/>
            <person name="Detter J.C."/>
            <person name="Han C."/>
            <person name="Tapia R."/>
            <person name="Land M."/>
            <person name="Hauser L."/>
            <person name="Kyrpides N."/>
            <person name="Ivanova N."/>
            <person name="Ovchinnikova G."/>
            <person name="Pagani I."/>
            <person name="Rawat S.R."/>
            <person name="Mannisto M."/>
            <person name="Haggblom M.M."/>
            <person name="Woyke T."/>
        </authorList>
    </citation>
    <scope>NUCLEOTIDE SEQUENCE [LARGE SCALE GENOMIC DNA]</scope>
    <source>
        <strain evidence="10">MP5ACTX9</strain>
    </source>
</reference>
<name>E8X2H9_GRATM</name>
<evidence type="ECO:0000256" key="1">
    <source>
        <dbReference type="ARBA" id="ARBA00022714"/>
    </source>
</evidence>
<feature type="domain" description="Rieske" evidence="8">
    <location>
        <begin position="89"/>
        <end position="188"/>
    </location>
</feature>
<dbReference type="PaxDb" id="1198114-AciX9_2159"/>
<dbReference type="AlphaFoldDB" id="E8X2H9"/>
<dbReference type="GO" id="GO:0046872">
    <property type="term" value="F:metal ion binding"/>
    <property type="evidence" value="ECO:0007669"/>
    <property type="project" value="UniProtKB-KW"/>
</dbReference>
<keyword evidence="4" id="KW-0411">Iron-sulfur</keyword>
<dbReference type="Gene3D" id="2.102.10.10">
    <property type="entry name" value="Rieske [2Fe-2S] iron-sulphur domain"/>
    <property type="match status" value="1"/>
</dbReference>
<dbReference type="SUPFAM" id="SSF50022">
    <property type="entry name" value="ISP domain"/>
    <property type="match status" value="1"/>
</dbReference>
<dbReference type="RefSeq" id="WP_013580519.1">
    <property type="nucleotide sequence ID" value="NC_015064.1"/>
</dbReference>
<keyword evidence="10" id="KW-1185">Reference proteome</keyword>
<dbReference type="STRING" id="1198114.AciX9_2159"/>
<dbReference type="CDD" id="cd03467">
    <property type="entry name" value="Rieske"/>
    <property type="match status" value="1"/>
</dbReference>
<feature type="region of interest" description="Disordered" evidence="6">
    <location>
        <begin position="1"/>
        <end position="31"/>
    </location>
</feature>
<feature type="compositionally biased region" description="Polar residues" evidence="6">
    <location>
        <begin position="1"/>
        <end position="18"/>
    </location>
</feature>
<dbReference type="InterPro" id="IPR017941">
    <property type="entry name" value="Rieske_2Fe-2S"/>
</dbReference>
<keyword evidence="7" id="KW-0472">Membrane</keyword>
<evidence type="ECO:0000313" key="9">
    <source>
        <dbReference type="EMBL" id="ADW69203.1"/>
    </source>
</evidence>
<evidence type="ECO:0000256" key="7">
    <source>
        <dbReference type="SAM" id="Phobius"/>
    </source>
</evidence>
<protein>
    <submittedName>
        <fullName evidence="9">Rieske (2Fe-2S) iron-sulfur domain protein</fullName>
    </submittedName>
</protein>
<sequence>MNDSNELASQRTEITAPQDQPVPVTASQSTSAEKAAKHTRRVFLFQLSLGLNAVVGAVLAVPILGYVLGPMFKKNGSYNSWVPLTMLDAMPVGATRLVEYLNPQRTPTDGDTDKVACWARRLSPTSYEVFAINCAHLGCPVRWFEQSQLFLCPCHGGAYYANGDRASGPPERGLFKYDVRVSAGRVYINAGEMPTLATQACREKKNEPLIHIQTDSAEQAASEAYNHIPISIASEPDGRNA</sequence>
<dbReference type="EMBL" id="CP002480">
    <property type="protein sequence ID" value="ADW69203.1"/>
    <property type="molecule type" value="Genomic_DNA"/>
</dbReference>
<evidence type="ECO:0000259" key="8">
    <source>
        <dbReference type="PROSITE" id="PS51296"/>
    </source>
</evidence>
<evidence type="ECO:0000256" key="3">
    <source>
        <dbReference type="ARBA" id="ARBA00023004"/>
    </source>
</evidence>
<dbReference type="eggNOG" id="COG0723">
    <property type="taxonomic scope" value="Bacteria"/>
</dbReference>
<organism evidence="10">
    <name type="scientific">Granulicella tundricola (strain ATCC BAA-1859 / DSM 23138 / MP5ACTX9)</name>
    <dbReference type="NCBI Taxonomy" id="1198114"/>
    <lineage>
        <taxon>Bacteria</taxon>
        <taxon>Pseudomonadati</taxon>
        <taxon>Acidobacteriota</taxon>
        <taxon>Terriglobia</taxon>
        <taxon>Terriglobales</taxon>
        <taxon>Acidobacteriaceae</taxon>
        <taxon>Granulicella</taxon>
    </lineage>
</organism>
<feature type="transmembrane region" description="Helical" evidence="7">
    <location>
        <begin position="43"/>
        <end position="68"/>
    </location>
</feature>
<keyword evidence="2" id="KW-0479">Metal-binding</keyword>
<dbReference type="HOGENOM" id="CLU_055690_1_1_0"/>
<evidence type="ECO:0000256" key="2">
    <source>
        <dbReference type="ARBA" id="ARBA00022723"/>
    </source>
</evidence>
<evidence type="ECO:0000256" key="5">
    <source>
        <dbReference type="ARBA" id="ARBA00023157"/>
    </source>
</evidence>
<evidence type="ECO:0000256" key="4">
    <source>
        <dbReference type="ARBA" id="ARBA00023014"/>
    </source>
</evidence>
<keyword evidence="7" id="KW-1133">Transmembrane helix</keyword>
<dbReference type="PROSITE" id="PS51296">
    <property type="entry name" value="RIESKE"/>
    <property type="match status" value="1"/>
</dbReference>
<dbReference type="GO" id="GO:0051537">
    <property type="term" value="F:2 iron, 2 sulfur cluster binding"/>
    <property type="evidence" value="ECO:0007669"/>
    <property type="project" value="UniProtKB-KW"/>
</dbReference>